<dbReference type="CDD" id="cd00037">
    <property type="entry name" value="CLECT"/>
    <property type="match status" value="2"/>
</dbReference>
<dbReference type="Gene3D" id="3.10.100.10">
    <property type="entry name" value="Mannose-Binding Protein A, subunit A"/>
    <property type="match status" value="2"/>
</dbReference>
<dbReference type="AlphaFoldDB" id="A0A8F3C7D2"/>
<keyword evidence="1" id="KW-1015">Disulfide bond</keyword>
<evidence type="ECO:0000259" key="3">
    <source>
        <dbReference type="PROSITE" id="PS50041"/>
    </source>
</evidence>
<keyword evidence="2" id="KW-0732">Signal</keyword>
<proteinExistence type="evidence at transcript level"/>
<protein>
    <submittedName>
        <fullName evidence="4">IML10</fullName>
    </submittedName>
</protein>
<dbReference type="InterPro" id="IPR018378">
    <property type="entry name" value="C-type_lectin_CS"/>
</dbReference>
<feature type="chain" id="PRO_5034895422" evidence="2">
    <location>
        <begin position="21"/>
        <end position="331"/>
    </location>
</feature>
<organism evidence="4">
    <name type="scientific">Mythimna separata</name>
    <name type="common">Oriental armyworm</name>
    <name type="synonym">Pseudaletia separata</name>
    <dbReference type="NCBI Taxonomy" id="271217"/>
    <lineage>
        <taxon>Eukaryota</taxon>
        <taxon>Metazoa</taxon>
        <taxon>Ecdysozoa</taxon>
        <taxon>Arthropoda</taxon>
        <taxon>Hexapoda</taxon>
        <taxon>Insecta</taxon>
        <taxon>Pterygota</taxon>
        <taxon>Neoptera</taxon>
        <taxon>Endopterygota</taxon>
        <taxon>Lepidoptera</taxon>
        <taxon>Glossata</taxon>
        <taxon>Ditrysia</taxon>
        <taxon>Noctuoidea</taxon>
        <taxon>Noctuidae</taxon>
        <taxon>Noctuinae</taxon>
        <taxon>Hadenini</taxon>
        <taxon>Mythimna</taxon>
    </lineage>
</organism>
<dbReference type="PANTHER" id="PTHR22801">
    <property type="entry name" value="LITHOSTATHINE"/>
    <property type="match status" value="1"/>
</dbReference>
<sequence>MFSKTFLVFLFLNFASDSYGQRAKNYFRKDYNYIEEVKASYKIHATPRSWTDAKQVCALESATLFYPENQKEARVVTSFWKETKPELKEMWIGLSDLLVEGVFETVDGKPISDVYVNWRFTEPNNRDDNEDCVALKDEDGQMNDLNCRIHAHFICKKSLNTLDWNFDCDMPNLDYTLGHGIGKCYKLHTTPLTWNEAYAICQLEQSTLAVINNKRERDYLVKLTASIPRPRVKEQYQRGIYHLGFYNKLKQGWKTVEGIALNVDNDAWFDNYQPDELTDHDECGSMFYTGRLINTDCGMKSFFICEHQLDHIIPASITLSDHPYVGGGTEI</sequence>
<dbReference type="InterPro" id="IPR001304">
    <property type="entry name" value="C-type_lectin-like"/>
</dbReference>
<dbReference type="InterPro" id="IPR016187">
    <property type="entry name" value="CTDL_fold"/>
</dbReference>
<accession>A0A8F3C7D2</accession>
<dbReference type="InterPro" id="IPR016186">
    <property type="entry name" value="C-type_lectin-like/link_sf"/>
</dbReference>
<dbReference type="SMART" id="SM00034">
    <property type="entry name" value="CLECT"/>
    <property type="match status" value="2"/>
</dbReference>
<dbReference type="EMBL" id="MW658737">
    <property type="protein sequence ID" value="QWY13107.1"/>
    <property type="molecule type" value="mRNA"/>
</dbReference>
<dbReference type="PROSITE" id="PS50041">
    <property type="entry name" value="C_TYPE_LECTIN_2"/>
    <property type="match status" value="2"/>
</dbReference>
<evidence type="ECO:0000256" key="2">
    <source>
        <dbReference type="SAM" id="SignalP"/>
    </source>
</evidence>
<feature type="domain" description="C-type lectin" evidence="3">
    <location>
        <begin position="41"/>
        <end position="156"/>
    </location>
</feature>
<dbReference type="PROSITE" id="PS00615">
    <property type="entry name" value="C_TYPE_LECTIN_1"/>
    <property type="match status" value="1"/>
</dbReference>
<dbReference type="PANTHER" id="PTHR22801:SF63">
    <property type="entry name" value="C-TYPE LECTIN DOMAIN-CONTAINING PROTEIN"/>
    <property type="match status" value="1"/>
</dbReference>
<evidence type="ECO:0000256" key="1">
    <source>
        <dbReference type="ARBA" id="ARBA00023157"/>
    </source>
</evidence>
<dbReference type="SUPFAM" id="SSF56436">
    <property type="entry name" value="C-type lectin-like"/>
    <property type="match status" value="2"/>
</dbReference>
<feature type="signal peptide" evidence="2">
    <location>
        <begin position="1"/>
        <end position="20"/>
    </location>
</feature>
<evidence type="ECO:0000313" key="4">
    <source>
        <dbReference type="EMBL" id="QWY13107.1"/>
    </source>
</evidence>
<feature type="domain" description="C-type lectin" evidence="3">
    <location>
        <begin position="182"/>
        <end position="306"/>
    </location>
</feature>
<dbReference type="Pfam" id="PF00059">
    <property type="entry name" value="Lectin_C"/>
    <property type="match status" value="2"/>
</dbReference>
<dbReference type="InterPro" id="IPR050801">
    <property type="entry name" value="Ca-Dep_Lectins_ImmuneDev"/>
</dbReference>
<reference evidence="4" key="1">
    <citation type="journal article" date="2021" name="Insects">
        <title>Identification of 35 C-Type Lectins in the Oriental Armyworm, Mythimna separata (Walker).</title>
        <authorList>
            <person name="Li H."/>
            <person name="Liu F.-F."/>
            <person name="Fu L.-Q."/>
            <person name="Liu Z."/>
            <person name="Zhang W.-T."/>
            <person name="Wang Q."/>
            <person name="Rao X.-J."/>
        </authorList>
    </citation>
    <scope>NUCLEOTIDE SEQUENCE</scope>
</reference>
<name>A0A8F3C7D2_MYTSE</name>
<reference evidence="4" key="2">
    <citation type="submission" date="2021-02" db="EMBL/GenBank/DDBJ databases">
        <authorList>
            <person name="Rao X."/>
        </authorList>
    </citation>
    <scope>NUCLEOTIDE SEQUENCE</scope>
</reference>